<dbReference type="EMBL" id="LT859958">
    <property type="protein sequence ID" value="SMX54054.1"/>
    <property type="molecule type" value="Genomic_DNA"/>
</dbReference>
<dbReference type="Proteomes" id="UP000195514">
    <property type="component" value="Chromosome I"/>
</dbReference>
<dbReference type="OrthoDB" id="14198at2"/>
<protein>
    <submittedName>
        <fullName evidence="1">Uncharacterized protein</fullName>
    </submittedName>
</protein>
<accession>A0A1Y6K340</accession>
<dbReference type="AlphaFoldDB" id="A0A1Y6K340"/>
<proteinExistence type="predicted"/>
<organism evidence="1 2">
    <name type="scientific">Candidatus Brevifilum fermentans</name>
    <dbReference type="NCBI Taxonomy" id="1986204"/>
    <lineage>
        <taxon>Bacteria</taxon>
        <taxon>Bacillati</taxon>
        <taxon>Chloroflexota</taxon>
        <taxon>Anaerolineae</taxon>
        <taxon>Anaerolineales</taxon>
        <taxon>Anaerolineaceae</taxon>
        <taxon>Candidatus Brevifilum</taxon>
    </lineage>
</organism>
<keyword evidence="2" id="KW-1185">Reference proteome</keyword>
<gene>
    <name evidence="1" type="ORF">CFX1CAM_0989</name>
</gene>
<reference evidence="2" key="1">
    <citation type="submission" date="2017-05" db="EMBL/GenBank/DDBJ databases">
        <authorList>
            <person name="Kirkegaard R."/>
            <person name="Mcilroy J S."/>
        </authorList>
    </citation>
    <scope>NUCLEOTIDE SEQUENCE [LARGE SCALE GENOMIC DNA]</scope>
</reference>
<dbReference type="RefSeq" id="WP_087861937.1">
    <property type="nucleotide sequence ID" value="NZ_LT859958.1"/>
</dbReference>
<sequence length="77" mass="8730">MGKLIGEVIGLISKNELEQGRPMLSAIAVGVSGKPSEGFFNWARELGVLEEGQDKETLWRNECEKVYEAWKISYRKE</sequence>
<dbReference type="KEGG" id="abat:CFX1CAM_0989"/>
<evidence type="ECO:0000313" key="2">
    <source>
        <dbReference type="Proteomes" id="UP000195514"/>
    </source>
</evidence>
<name>A0A1Y6K340_9CHLR</name>
<evidence type="ECO:0000313" key="1">
    <source>
        <dbReference type="EMBL" id="SMX54054.1"/>
    </source>
</evidence>